<dbReference type="RefSeq" id="XP_027126386.1">
    <property type="nucleotide sequence ID" value="XM_027270585.2"/>
</dbReference>
<reference evidence="2" key="2">
    <citation type="submission" date="2025-08" db="UniProtKB">
        <authorList>
            <consortium name="RefSeq"/>
        </authorList>
    </citation>
    <scope>IDENTIFICATION</scope>
    <source>
        <tissue evidence="2">Leaves</tissue>
    </source>
</reference>
<dbReference type="Pfam" id="PF05176">
    <property type="entry name" value="ATP-synt_10"/>
    <property type="match status" value="1"/>
</dbReference>
<evidence type="ECO:0000313" key="1">
    <source>
        <dbReference type="Proteomes" id="UP001652660"/>
    </source>
</evidence>
<reference evidence="1" key="1">
    <citation type="journal article" date="2025" name="Foods">
        <title>Unveiling the Microbial Signatures of Arabica Coffee Cherries: Insights into Ripeness Specific Diversity, Functional Traits, and Implications for Quality and Safety.</title>
        <authorList>
            <consortium name="RefSeq"/>
            <person name="Tenea G.N."/>
            <person name="Cifuentes V."/>
            <person name="Reyes P."/>
            <person name="Cevallos-Vallejos M."/>
        </authorList>
    </citation>
    <scope>NUCLEOTIDE SEQUENCE [LARGE SCALE GENOMIC DNA]</scope>
</reference>
<dbReference type="Proteomes" id="UP001652660">
    <property type="component" value="Chromosome 4e"/>
</dbReference>
<dbReference type="GO" id="GO:0033615">
    <property type="term" value="P:mitochondrial proton-transporting ATP synthase complex assembly"/>
    <property type="evidence" value="ECO:0007669"/>
    <property type="project" value="TreeGrafter"/>
</dbReference>
<keyword evidence="1" id="KW-1185">Reference proteome</keyword>
<name>A0A6P6XHF5_COFAR</name>
<dbReference type="PANTHER" id="PTHR28106">
    <property type="entry name" value="MITOCHONDRIAL ATPASE COMPLEX SUBUNIT ATP10"/>
    <property type="match status" value="1"/>
</dbReference>
<dbReference type="PANTHER" id="PTHR28106:SF1">
    <property type="entry name" value="MITOCHONDRIAL ATPASE COMPLEX SUBUNIT ATP10"/>
    <property type="match status" value="1"/>
</dbReference>
<dbReference type="AlphaFoldDB" id="A0A6P6XHF5"/>
<gene>
    <name evidence="2" type="primary">LOC113742685</name>
</gene>
<dbReference type="GO" id="GO:0005743">
    <property type="term" value="C:mitochondrial inner membrane"/>
    <property type="evidence" value="ECO:0007669"/>
    <property type="project" value="TreeGrafter"/>
</dbReference>
<evidence type="ECO:0000313" key="2">
    <source>
        <dbReference type="RefSeq" id="XP_027126386.1"/>
    </source>
</evidence>
<proteinExistence type="predicted"/>
<organism evidence="1 2">
    <name type="scientific">Coffea arabica</name>
    <name type="common">Arabian coffee</name>
    <dbReference type="NCBI Taxonomy" id="13443"/>
    <lineage>
        <taxon>Eukaryota</taxon>
        <taxon>Viridiplantae</taxon>
        <taxon>Streptophyta</taxon>
        <taxon>Embryophyta</taxon>
        <taxon>Tracheophyta</taxon>
        <taxon>Spermatophyta</taxon>
        <taxon>Magnoliopsida</taxon>
        <taxon>eudicotyledons</taxon>
        <taxon>Gunneridae</taxon>
        <taxon>Pentapetalae</taxon>
        <taxon>asterids</taxon>
        <taxon>lamiids</taxon>
        <taxon>Gentianales</taxon>
        <taxon>Rubiaceae</taxon>
        <taxon>Ixoroideae</taxon>
        <taxon>Gardenieae complex</taxon>
        <taxon>Bertiereae - Coffeeae clade</taxon>
        <taxon>Coffeeae</taxon>
        <taxon>Coffea</taxon>
    </lineage>
</organism>
<dbReference type="GeneID" id="113742685"/>
<protein>
    <submittedName>
        <fullName evidence="2">Uncharacterized protein isoform X1</fullName>
    </submittedName>
</protein>
<sequence>MMLSLKKLTSAAAAPAILHHSRRLVRPNYITTDKLVGSFIPSKNPSQWTSNRFLDIYQLANKAAIEKERARISDEMSRGYFADFGEMKKHGGKIAMANEIIIPAMAATKFPALEVNFSDGSSLKLPITSGGNGSSADKLDVPKASLLCLSFRGSSQAMINSWSKPFLDEFCSSNETQLFEVSLIESWLLRRNLIKKLLLRIMKKPSPDDKKNVLQRQIVYSFGDHYYYRKELNILNLLTGYVFLLDKFGRIRWQGFGSATPEEVSSLLACTALLLEEA</sequence>
<dbReference type="OrthoDB" id="17089at2759"/>
<dbReference type="InterPro" id="IPR007849">
    <property type="entry name" value="ATP10"/>
</dbReference>
<accession>A0A6P6XHF5</accession>